<comment type="cofactor">
    <cofactor evidence="1">
        <name>Zn(2+)</name>
        <dbReference type="ChEBI" id="CHEBI:29105"/>
    </cofactor>
</comment>
<evidence type="ECO:0000313" key="11">
    <source>
        <dbReference type="Proteomes" id="UP000504606"/>
    </source>
</evidence>
<keyword evidence="8" id="KW-0482">Metalloprotease</keyword>
<dbReference type="SUPFAM" id="SSF55486">
    <property type="entry name" value="Metalloproteases ('zincins'), catalytic domain"/>
    <property type="match status" value="1"/>
</dbReference>
<dbReference type="GO" id="GO:0030574">
    <property type="term" value="P:collagen catabolic process"/>
    <property type="evidence" value="ECO:0007669"/>
    <property type="project" value="TreeGrafter"/>
</dbReference>
<evidence type="ECO:0000256" key="5">
    <source>
        <dbReference type="ARBA" id="ARBA00022729"/>
    </source>
</evidence>
<sequence length="198" mass="21332">MFLHCALPFLLLVGTGAGPLPPIPDAYWAALGYSPPSLELAVVEHDPAVAALQREFGLPQTGLLDSETVAAARRGRCGVSESSLWRPARSARWALVGSRWRKAVLTYNVTRYHPEVAESRVDAALGQAVAAIQAVSQLRLERVAAGGGPPDIEVRFEEDHHPFCLARFGPGVMAHAWSPDIGGDVHVRLDQDWGAESL</sequence>
<proteinExistence type="inferred from homology"/>
<dbReference type="RefSeq" id="XP_026288542.2">
    <property type="nucleotide sequence ID" value="XM_026432757.2"/>
</dbReference>
<evidence type="ECO:0000256" key="6">
    <source>
        <dbReference type="ARBA" id="ARBA00022801"/>
    </source>
</evidence>
<dbReference type="KEGG" id="foc:113213637"/>
<dbReference type="PANTHER" id="PTHR10201">
    <property type="entry name" value="MATRIX METALLOPROTEINASE"/>
    <property type="match status" value="1"/>
</dbReference>
<evidence type="ECO:0000256" key="2">
    <source>
        <dbReference type="ARBA" id="ARBA00010370"/>
    </source>
</evidence>
<comment type="similarity">
    <text evidence="2">Belongs to the peptidase M10A family.</text>
</comment>
<dbReference type="PANTHER" id="PTHR10201:SF291">
    <property type="entry name" value="MATRIX METALLOPROTEINASE 1, ISOFORM C-RELATED"/>
    <property type="match status" value="1"/>
</dbReference>
<dbReference type="GO" id="GO:0031012">
    <property type="term" value="C:extracellular matrix"/>
    <property type="evidence" value="ECO:0007669"/>
    <property type="project" value="InterPro"/>
</dbReference>
<keyword evidence="6" id="KW-0378">Hydrolase</keyword>
<evidence type="ECO:0000256" key="1">
    <source>
        <dbReference type="ARBA" id="ARBA00001947"/>
    </source>
</evidence>
<dbReference type="GO" id="GO:0004222">
    <property type="term" value="F:metalloendopeptidase activity"/>
    <property type="evidence" value="ECO:0007669"/>
    <property type="project" value="InterPro"/>
</dbReference>
<evidence type="ECO:0000256" key="8">
    <source>
        <dbReference type="ARBA" id="ARBA00023049"/>
    </source>
</evidence>
<dbReference type="InterPro" id="IPR024079">
    <property type="entry name" value="MetalloPept_cat_dom_sf"/>
</dbReference>
<keyword evidence="5 9" id="KW-0732">Signal</keyword>
<keyword evidence="3" id="KW-0645">Protease</keyword>
<dbReference type="GO" id="GO:0006508">
    <property type="term" value="P:proteolysis"/>
    <property type="evidence" value="ECO:0007669"/>
    <property type="project" value="UniProtKB-KW"/>
</dbReference>
<organism evidence="11 12">
    <name type="scientific">Frankliniella occidentalis</name>
    <name type="common">Western flower thrips</name>
    <name type="synonym">Euthrips occidentalis</name>
    <dbReference type="NCBI Taxonomy" id="133901"/>
    <lineage>
        <taxon>Eukaryota</taxon>
        <taxon>Metazoa</taxon>
        <taxon>Ecdysozoa</taxon>
        <taxon>Arthropoda</taxon>
        <taxon>Hexapoda</taxon>
        <taxon>Insecta</taxon>
        <taxon>Pterygota</taxon>
        <taxon>Neoptera</taxon>
        <taxon>Paraneoptera</taxon>
        <taxon>Thysanoptera</taxon>
        <taxon>Terebrantia</taxon>
        <taxon>Thripoidea</taxon>
        <taxon>Thripidae</taxon>
        <taxon>Frankliniella</taxon>
    </lineage>
</organism>
<evidence type="ECO:0000256" key="7">
    <source>
        <dbReference type="ARBA" id="ARBA00022833"/>
    </source>
</evidence>
<evidence type="ECO:0000256" key="3">
    <source>
        <dbReference type="ARBA" id="ARBA00022670"/>
    </source>
</evidence>
<keyword evidence="7" id="KW-0862">Zinc</keyword>
<evidence type="ECO:0000259" key="10">
    <source>
        <dbReference type="Pfam" id="PF00413"/>
    </source>
</evidence>
<dbReference type="OrthoDB" id="6626285at2759"/>
<evidence type="ECO:0000256" key="4">
    <source>
        <dbReference type="ARBA" id="ARBA00022723"/>
    </source>
</evidence>
<reference evidence="12" key="1">
    <citation type="submission" date="2025-08" db="UniProtKB">
        <authorList>
            <consortium name="RefSeq"/>
        </authorList>
    </citation>
    <scope>IDENTIFICATION</scope>
    <source>
        <tissue evidence="12">Whole organism</tissue>
    </source>
</reference>
<feature type="domain" description="Peptidase M10 metallopeptidase" evidence="10">
    <location>
        <begin position="99"/>
        <end position="195"/>
    </location>
</feature>
<dbReference type="GeneID" id="113213637"/>
<dbReference type="AlphaFoldDB" id="A0A6J1T6J3"/>
<dbReference type="GO" id="GO:0030198">
    <property type="term" value="P:extracellular matrix organization"/>
    <property type="evidence" value="ECO:0007669"/>
    <property type="project" value="TreeGrafter"/>
</dbReference>
<evidence type="ECO:0000256" key="9">
    <source>
        <dbReference type="SAM" id="SignalP"/>
    </source>
</evidence>
<keyword evidence="4" id="KW-0479">Metal-binding</keyword>
<feature type="non-terminal residue" evidence="12">
    <location>
        <position position="198"/>
    </location>
</feature>
<feature type="chain" id="PRO_5038402574" evidence="9">
    <location>
        <begin position="18"/>
        <end position="198"/>
    </location>
</feature>
<protein>
    <submittedName>
        <fullName evidence="12">Matrix metalloproteinase-24-like</fullName>
    </submittedName>
</protein>
<evidence type="ECO:0000313" key="12">
    <source>
        <dbReference type="RefSeq" id="XP_026288542.2"/>
    </source>
</evidence>
<dbReference type="Pfam" id="PF00413">
    <property type="entry name" value="Peptidase_M10"/>
    <property type="match status" value="1"/>
</dbReference>
<dbReference type="InterPro" id="IPR036365">
    <property type="entry name" value="PGBD-like_sf"/>
</dbReference>
<gene>
    <name evidence="12" type="primary">LOC113213637</name>
</gene>
<keyword evidence="11" id="KW-1185">Reference proteome</keyword>
<name>A0A6J1T6J3_FRAOC</name>
<dbReference type="SUPFAM" id="SSF47090">
    <property type="entry name" value="PGBD-like"/>
    <property type="match status" value="1"/>
</dbReference>
<feature type="signal peptide" evidence="9">
    <location>
        <begin position="1"/>
        <end position="17"/>
    </location>
</feature>
<dbReference type="Gene3D" id="3.40.390.10">
    <property type="entry name" value="Collagenase (Catalytic Domain)"/>
    <property type="match status" value="1"/>
</dbReference>
<accession>A0A6J1T6J3</accession>
<dbReference type="InterPro" id="IPR001818">
    <property type="entry name" value="Pept_M10_metallopeptidase"/>
</dbReference>
<dbReference type="GO" id="GO:0008270">
    <property type="term" value="F:zinc ion binding"/>
    <property type="evidence" value="ECO:0007669"/>
    <property type="project" value="InterPro"/>
</dbReference>
<dbReference type="Proteomes" id="UP000504606">
    <property type="component" value="Unplaced"/>
</dbReference>